<name>A0A4U8Z6Y7_METTU</name>
<organism evidence="2 3">
    <name type="scientific">Methylocella tundrae</name>
    <dbReference type="NCBI Taxonomy" id="227605"/>
    <lineage>
        <taxon>Bacteria</taxon>
        <taxon>Pseudomonadati</taxon>
        <taxon>Pseudomonadota</taxon>
        <taxon>Alphaproteobacteria</taxon>
        <taxon>Hyphomicrobiales</taxon>
        <taxon>Beijerinckiaceae</taxon>
        <taxon>Methylocella</taxon>
    </lineage>
</organism>
<reference evidence="2 3" key="1">
    <citation type="submission" date="2019-03" db="EMBL/GenBank/DDBJ databases">
        <authorList>
            <person name="Kox A.R. M."/>
        </authorList>
    </citation>
    <scope>NUCLEOTIDE SEQUENCE [LARGE SCALE GENOMIC DNA]</scope>
    <source>
        <strain evidence="2">MTUNDRAET4 annotated genome</strain>
        <plasmid evidence="3">2</plasmid>
    </source>
</reference>
<evidence type="ECO:0000313" key="3">
    <source>
        <dbReference type="Proteomes" id="UP000294360"/>
    </source>
</evidence>
<dbReference type="Gene3D" id="1.20.1250.20">
    <property type="entry name" value="MFS general substrate transporter like domains"/>
    <property type="match status" value="1"/>
</dbReference>
<protein>
    <recommendedName>
        <fullName evidence="4">Major facilitator superfamily (MFS) profile domain-containing protein</fullName>
    </recommendedName>
</protein>
<evidence type="ECO:0000256" key="1">
    <source>
        <dbReference type="SAM" id="Phobius"/>
    </source>
</evidence>
<dbReference type="KEGG" id="mtun:MTUNDRAET4_0233.1"/>
<feature type="transmembrane region" description="Helical" evidence="1">
    <location>
        <begin position="34"/>
        <end position="66"/>
    </location>
</feature>
<dbReference type="InterPro" id="IPR036259">
    <property type="entry name" value="MFS_trans_sf"/>
</dbReference>
<dbReference type="Proteomes" id="UP000294360">
    <property type="component" value="Plasmid 2"/>
</dbReference>
<keyword evidence="1" id="KW-0472">Membrane</keyword>
<dbReference type="SUPFAM" id="SSF103473">
    <property type="entry name" value="MFS general substrate transporter"/>
    <property type="match status" value="1"/>
</dbReference>
<evidence type="ECO:0008006" key="4">
    <source>
        <dbReference type="Google" id="ProtNLM"/>
    </source>
</evidence>
<proteinExistence type="predicted"/>
<sequence length="160" mass="16915">MSMGALIIAANNLGSVVGTTLSGYLLDRFGAFKVLAPAFVAGAIALAAFGSSTASEPLLGLTAALAGFRRRRLFRPAGARGVALSGQYALNGDRLGHGNGTAWSDRGTASAWRTGFPAGYNRDDLLRRCGSLLDRRFVHRNAPALYARRRLRLARRAAAP</sequence>
<keyword evidence="2" id="KW-0614">Plasmid</keyword>
<geneLocation type="plasmid" evidence="2 3">
    <name>2</name>
</geneLocation>
<keyword evidence="1" id="KW-0812">Transmembrane</keyword>
<evidence type="ECO:0000313" key="2">
    <source>
        <dbReference type="EMBL" id="VFU16581.1"/>
    </source>
</evidence>
<keyword evidence="1" id="KW-1133">Transmembrane helix</keyword>
<gene>
    <name evidence="2" type="ORF">MTUNDRAET4_0233</name>
</gene>
<dbReference type="EMBL" id="LR536451">
    <property type="protein sequence ID" value="VFU16581.1"/>
    <property type="molecule type" value="Genomic_DNA"/>
</dbReference>
<accession>A0A4U8Z6Y7</accession>
<dbReference type="AlphaFoldDB" id="A0A4U8Z6Y7"/>